<dbReference type="SUPFAM" id="SSF47616">
    <property type="entry name" value="GST C-terminal domain-like"/>
    <property type="match status" value="1"/>
</dbReference>
<dbReference type="PROSITE" id="PS50404">
    <property type="entry name" value="GST_NTER"/>
    <property type="match status" value="1"/>
</dbReference>
<dbReference type="EMBL" id="CP061379">
    <property type="protein sequence ID" value="QPF91028.1"/>
    <property type="molecule type" value="Genomic_DNA"/>
</dbReference>
<dbReference type="SUPFAM" id="SSF52833">
    <property type="entry name" value="Thioredoxin-like"/>
    <property type="match status" value="1"/>
</dbReference>
<sequence>MSEFVVHATPGSPYARAAMAALEEKGADWRLVALQPGTSRQPEHLSRHPFGRMPVLDHGAFSVYETQAVLRYLDRVLPQPALTPADPRAAARMDQVMNIVDWYLFQGCGNIITFQRVIRPLLFGQPTDEDAVLEAMPRAHVVFTELARLLGEADWFGGDNISLADLMVAPHFDFFAQTPEWHELTAKHSKLVNWLARAENRPSFRATTWAKVKDMAAGLATAKSQI</sequence>
<proteinExistence type="inferred from homology"/>
<protein>
    <recommendedName>
        <fullName evidence="1">glutathione transferase</fullName>
        <ecNumber evidence="1">2.5.1.18</ecNumber>
    </recommendedName>
</protein>
<dbReference type="CDD" id="cd00299">
    <property type="entry name" value="GST_C_family"/>
    <property type="match status" value="1"/>
</dbReference>
<feature type="domain" description="GST N-terminal" evidence="4">
    <location>
        <begin position="2"/>
        <end position="81"/>
    </location>
</feature>
<dbReference type="InterPro" id="IPR010987">
    <property type="entry name" value="Glutathione-S-Trfase_C-like"/>
</dbReference>
<evidence type="ECO:0000259" key="4">
    <source>
        <dbReference type="PROSITE" id="PS50404"/>
    </source>
</evidence>
<dbReference type="SFLD" id="SFLDG00358">
    <property type="entry name" value="Main_(cytGST)"/>
    <property type="match status" value="1"/>
</dbReference>
<dbReference type="GO" id="GO:0005737">
    <property type="term" value="C:cytoplasm"/>
    <property type="evidence" value="ECO:0007669"/>
    <property type="project" value="TreeGrafter"/>
</dbReference>
<keyword evidence="7" id="KW-1185">Reference proteome</keyword>
<evidence type="ECO:0000256" key="2">
    <source>
        <dbReference type="ARBA" id="ARBA00022679"/>
    </source>
</evidence>
<dbReference type="SFLD" id="SFLDS00019">
    <property type="entry name" value="Glutathione_Transferase_(cytos"/>
    <property type="match status" value="1"/>
</dbReference>
<feature type="domain" description="GST C-terminal" evidence="5">
    <location>
        <begin position="86"/>
        <end position="219"/>
    </location>
</feature>
<organism evidence="6 7">
    <name type="scientific">Bradyrhizobium commune</name>
    <dbReference type="NCBI Taxonomy" id="83627"/>
    <lineage>
        <taxon>Bacteria</taxon>
        <taxon>Pseudomonadati</taxon>
        <taxon>Pseudomonadota</taxon>
        <taxon>Alphaproteobacteria</taxon>
        <taxon>Hyphomicrobiales</taxon>
        <taxon>Nitrobacteraceae</taxon>
        <taxon>Bradyrhizobium</taxon>
    </lineage>
</organism>
<dbReference type="InterPro" id="IPR004046">
    <property type="entry name" value="GST_C"/>
</dbReference>
<name>A0A7S9D4G9_9BRAD</name>
<accession>A0A7S9D4G9</accession>
<dbReference type="KEGG" id="bcou:IC761_31950"/>
<dbReference type="GO" id="GO:0004364">
    <property type="term" value="F:glutathione transferase activity"/>
    <property type="evidence" value="ECO:0007669"/>
    <property type="project" value="UniProtKB-EC"/>
</dbReference>
<dbReference type="PROSITE" id="PS50405">
    <property type="entry name" value="GST_CTER"/>
    <property type="match status" value="1"/>
</dbReference>
<evidence type="ECO:0000313" key="6">
    <source>
        <dbReference type="EMBL" id="QPF91028.1"/>
    </source>
</evidence>
<evidence type="ECO:0000259" key="5">
    <source>
        <dbReference type="PROSITE" id="PS50405"/>
    </source>
</evidence>
<gene>
    <name evidence="6" type="ORF">IC761_31950</name>
</gene>
<keyword evidence="2 6" id="KW-0808">Transferase</keyword>
<dbReference type="PANTHER" id="PTHR43900">
    <property type="entry name" value="GLUTATHIONE S-TRANSFERASE RHO"/>
    <property type="match status" value="1"/>
</dbReference>
<dbReference type="Pfam" id="PF00043">
    <property type="entry name" value="GST_C"/>
    <property type="match status" value="1"/>
</dbReference>
<dbReference type="InterPro" id="IPR040079">
    <property type="entry name" value="Glutathione_S-Trfase"/>
</dbReference>
<dbReference type="GO" id="GO:0043295">
    <property type="term" value="F:glutathione binding"/>
    <property type="evidence" value="ECO:0007669"/>
    <property type="project" value="TreeGrafter"/>
</dbReference>
<dbReference type="PANTHER" id="PTHR43900:SF3">
    <property type="entry name" value="GLUTATHIONE S-TRANSFERASE RHO"/>
    <property type="match status" value="1"/>
</dbReference>
<dbReference type="InterPro" id="IPR036282">
    <property type="entry name" value="Glutathione-S-Trfase_C_sf"/>
</dbReference>
<reference evidence="6 7" key="1">
    <citation type="submission" date="2020-09" db="EMBL/GenBank/DDBJ databases">
        <title>Complete genomes of bradyrhizobia occurring on native shrubby legumes in Australia.</title>
        <authorList>
            <person name="Lafay B."/>
        </authorList>
    </citation>
    <scope>NUCLEOTIDE SEQUENCE [LARGE SCALE GENOMIC DNA]</scope>
    <source>
        <strain evidence="6 7">BDV5040</strain>
    </source>
</reference>
<dbReference type="Gene3D" id="3.40.30.10">
    <property type="entry name" value="Glutaredoxin"/>
    <property type="match status" value="1"/>
</dbReference>
<dbReference type="Proteomes" id="UP000594621">
    <property type="component" value="Chromosome"/>
</dbReference>
<dbReference type="AlphaFoldDB" id="A0A7S9D4G9"/>
<evidence type="ECO:0000256" key="1">
    <source>
        <dbReference type="ARBA" id="ARBA00012452"/>
    </source>
</evidence>
<evidence type="ECO:0000256" key="3">
    <source>
        <dbReference type="RuleBase" id="RU003494"/>
    </source>
</evidence>
<comment type="similarity">
    <text evidence="3">Belongs to the GST superfamily.</text>
</comment>
<dbReference type="InterPro" id="IPR004045">
    <property type="entry name" value="Glutathione_S-Trfase_N"/>
</dbReference>
<dbReference type="InterPro" id="IPR036249">
    <property type="entry name" value="Thioredoxin-like_sf"/>
</dbReference>
<dbReference type="Gene3D" id="1.20.1050.10">
    <property type="match status" value="1"/>
</dbReference>
<evidence type="ECO:0000313" key="7">
    <source>
        <dbReference type="Proteomes" id="UP000594621"/>
    </source>
</evidence>
<dbReference type="Pfam" id="PF02798">
    <property type="entry name" value="GST_N"/>
    <property type="match status" value="1"/>
</dbReference>
<dbReference type="EC" id="2.5.1.18" evidence="1"/>
<dbReference type="RefSeq" id="WP_195800604.1">
    <property type="nucleotide sequence ID" value="NZ_CP061379.1"/>
</dbReference>